<dbReference type="Proteomes" id="UP000812077">
    <property type="component" value="Unassembled WGS sequence"/>
</dbReference>
<evidence type="ECO:0000259" key="1">
    <source>
        <dbReference type="Pfam" id="PF00535"/>
    </source>
</evidence>
<dbReference type="RefSeq" id="WP_219432801.1">
    <property type="nucleotide sequence ID" value="NZ_JAHXCP010000002.1"/>
</dbReference>
<organism evidence="2 3">
    <name type="scientific">Prevotella melaninogenica</name>
    <dbReference type="NCBI Taxonomy" id="28132"/>
    <lineage>
        <taxon>Bacteria</taxon>
        <taxon>Pseudomonadati</taxon>
        <taxon>Bacteroidota</taxon>
        <taxon>Bacteroidia</taxon>
        <taxon>Bacteroidales</taxon>
        <taxon>Prevotellaceae</taxon>
        <taxon>Prevotella</taxon>
    </lineage>
</organism>
<proteinExistence type="predicted"/>
<keyword evidence="3" id="KW-1185">Reference proteome</keyword>
<reference evidence="2 3" key="1">
    <citation type="submission" date="2021-07" db="EMBL/GenBank/DDBJ databases">
        <title>Genomic diversity and antimicrobial resistance of Prevotella spp. isolated from chronic lung disease airways.</title>
        <authorList>
            <person name="Webb K.A."/>
            <person name="Olagoke O.S."/>
            <person name="Baird T."/>
            <person name="Neill J."/>
            <person name="Pham A."/>
            <person name="Wells T.J."/>
            <person name="Ramsay K.A."/>
            <person name="Bell S.C."/>
            <person name="Sarovich D.S."/>
            <person name="Price E.P."/>
        </authorList>
    </citation>
    <scope>NUCLEOTIDE SEQUENCE [LARGE SCALE GENOMIC DNA]</scope>
    <source>
        <strain evidence="2 3">SCHI0027.S.6</strain>
    </source>
</reference>
<dbReference type="PANTHER" id="PTHR22916">
    <property type="entry name" value="GLYCOSYLTRANSFERASE"/>
    <property type="match status" value="1"/>
</dbReference>
<comment type="caution">
    <text evidence="2">The sequence shown here is derived from an EMBL/GenBank/DDBJ whole genome shotgun (WGS) entry which is preliminary data.</text>
</comment>
<dbReference type="PANTHER" id="PTHR22916:SF3">
    <property type="entry name" value="UDP-GLCNAC:BETAGAL BETA-1,3-N-ACETYLGLUCOSAMINYLTRANSFERASE-LIKE PROTEIN 1"/>
    <property type="match status" value="1"/>
</dbReference>
<accession>A0ABS6Y3E1</accession>
<sequence>MPKFSIIVPCYKEVFLKECIESILFQTYQDFELILVNDASPYNIKKIVDQFKDDRIRYYERKQGFGAKGLVQNWNDCLRYVRGEYVINMGDDDKLMPNCLSDYIDLMKKYPCLDIYHTRVAFIDEHGKTIRLQREAAEYESVYAFMWACCYGRRSTFIGDFLYRTEALRAAGGYYPLDYAWNSDRISAFVVAKEKGLANTNKIGFEFRKSRYEISNDTSSSMDKVFLWERIEYWYRSFLSESMVSGEDKAIVERLQHRLRRFIDDAIVTDIYTDLKANKWHIGVWLKLCRREQFSFRVKRRIIGKFLHCLFK</sequence>
<name>A0ABS6Y3E1_9BACT</name>
<evidence type="ECO:0000313" key="3">
    <source>
        <dbReference type="Proteomes" id="UP000812077"/>
    </source>
</evidence>
<dbReference type="Pfam" id="PF00535">
    <property type="entry name" value="Glycos_transf_2"/>
    <property type="match status" value="1"/>
</dbReference>
<protein>
    <submittedName>
        <fullName evidence="2">Glycosyltransferase</fullName>
    </submittedName>
</protein>
<gene>
    <name evidence="2" type="ORF">KZO77_02910</name>
</gene>
<dbReference type="EMBL" id="JAHXCP010000002">
    <property type="protein sequence ID" value="MBW4753994.1"/>
    <property type="molecule type" value="Genomic_DNA"/>
</dbReference>
<evidence type="ECO:0000313" key="2">
    <source>
        <dbReference type="EMBL" id="MBW4753994.1"/>
    </source>
</evidence>
<dbReference type="InterPro" id="IPR001173">
    <property type="entry name" value="Glyco_trans_2-like"/>
</dbReference>
<feature type="domain" description="Glycosyltransferase 2-like" evidence="1">
    <location>
        <begin position="5"/>
        <end position="137"/>
    </location>
</feature>